<proteinExistence type="predicted"/>
<evidence type="ECO:0000313" key="1">
    <source>
        <dbReference type="EMBL" id="CAG7821944.1"/>
    </source>
</evidence>
<comment type="caution">
    <text evidence="1">The sequence shown here is derived from an EMBL/GenBank/DDBJ whole genome shotgun (WGS) entry which is preliminary data.</text>
</comment>
<dbReference type="OrthoDB" id="1470350at2759"/>
<accession>A0A8J2LFY2</accession>
<keyword evidence="2" id="KW-1185">Reference proteome</keyword>
<sequence length="52" mass="5889">MILGYFIYNLFLTDPKDIEKVVNSPALIEKGSSYNFVLPWLGNGLLLQGEEK</sequence>
<reference evidence="1" key="1">
    <citation type="submission" date="2021-06" db="EMBL/GenBank/DDBJ databases">
        <authorList>
            <person name="Hodson N. C."/>
            <person name="Mongue J. A."/>
            <person name="Jaron S. K."/>
        </authorList>
    </citation>
    <scope>NUCLEOTIDE SEQUENCE</scope>
</reference>
<feature type="non-terminal residue" evidence="1">
    <location>
        <position position="1"/>
    </location>
</feature>
<protein>
    <submittedName>
        <fullName evidence="1">Uncharacterized protein</fullName>
    </submittedName>
</protein>
<dbReference type="EMBL" id="CAJVCH010524918">
    <property type="protein sequence ID" value="CAG7821944.1"/>
    <property type="molecule type" value="Genomic_DNA"/>
</dbReference>
<evidence type="ECO:0000313" key="2">
    <source>
        <dbReference type="Proteomes" id="UP000708208"/>
    </source>
</evidence>
<name>A0A8J2LFY2_9HEXA</name>
<dbReference type="AlphaFoldDB" id="A0A8J2LFY2"/>
<organism evidence="1 2">
    <name type="scientific">Allacma fusca</name>
    <dbReference type="NCBI Taxonomy" id="39272"/>
    <lineage>
        <taxon>Eukaryota</taxon>
        <taxon>Metazoa</taxon>
        <taxon>Ecdysozoa</taxon>
        <taxon>Arthropoda</taxon>
        <taxon>Hexapoda</taxon>
        <taxon>Collembola</taxon>
        <taxon>Symphypleona</taxon>
        <taxon>Sminthuridae</taxon>
        <taxon>Allacma</taxon>
    </lineage>
</organism>
<gene>
    <name evidence="1" type="ORF">AFUS01_LOCUS32246</name>
</gene>
<dbReference type="Proteomes" id="UP000708208">
    <property type="component" value="Unassembled WGS sequence"/>
</dbReference>